<accession>A0ABP0Z2Y1</accession>
<evidence type="ECO:0000313" key="1">
    <source>
        <dbReference type="EMBL" id="CAK9327031.1"/>
    </source>
</evidence>
<evidence type="ECO:0008006" key="3">
    <source>
        <dbReference type="Google" id="ProtNLM"/>
    </source>
</evidence>
<sequence>MGSGCKCGDNCSCGDSCNCQSGTISGSIILKKGGCSCGSSCSCDPCNCKLILSHLSYSHVSVSKSSSQLTIVYLCHIATHSSIINHVARQSPIVIAGIMGAAVVTVAARAMLAAAADEQLREMDEALKQQSYMKWNKIM</sequence>
<organism evidence="1 2">
    <name type="scientific">Citrullus colocynthis</name>
    <name type="common">colocynth</name>
    <dbReference type="NCBI Taxonomy" id="252529"/>
    <lineage>
        <taxon>Eukaryota</taxon>
        <taxon>Viridiplantae</taxon>
        <taxon>Streptophyta</taxon>
        <taxon>Embryophyta</taxon>
        <taxon>Tracheophyta</taxon>
        <taxon>Spermatophyta</taxon>
        <taxon>Magnoliopsida</taxon>
        <taxon>eudicotyledons</taxon>
        <taxon>Gunneridae</taxon>
        <taxon>Pentapetalae</taxon>
        <taxon>rosids</taxon>
        <taxon>fabids</taxon>
        <taxon>Cucurbitales</taxon>
        <taxon>Cucurbitaceae</taxon>
        <taxon>Benincaseae</taxon>
        <taxon>Citrullus</taxon>
    </lineage>
</organism>
<name>A0ABP0Z2Y1_9ROSI</name>
<protein>
    <recommendedName>
        <fullName evidence="3">Metallothionein-like protein</fullName>
    </recommendedName>
</protein>
<evidence type="ECO:0000313" key="2">
    <source>
        <dbReference type="Proteomes" id="UP001642487"/>
    </source>
</evidence>
<dbReference type="EMBL" id="OZ021742">
    <property type="protein sequence ID" value="CAK9327031.1"/>
    <property type="molecule type" value="Genomic_DNA"/>
</dbReference>
<reference evidence="1 2" key="1">
    <citation type="submission" date="2024-03" db="EMBL/GenBank/DDBJ databases">
        <authorList>
            <person name="Gkanogiannis A."/>
            <person name="Becerra Lopez-Lavalle L."/>
        </authorList>
    </citation>
    <scope>NUCLEOTIDE SEQUENCE [LARGE SCALE GENOMIC DNA]</scope>
</reference>
<proteinExistence type="predicted"/>
<dbReference type="Proteomes" id="UP001642487">
    <property type="component" value="Chromosome 8"/>
</dbReference>
<keyword evidence="2" id="KW-1185">Reference proteome</keyword>
<gene>
    <name evidence="1" type="ORF">CITCOLO1_LOCUS19398</name>
</gene>